<dbReference type="KEGG" id="ahg:AHOG_25595"/>
<dbReference type="Proteomes" id="UP000204221">
    <property type="component" value="Chromosome"/>
</dbReference>
<name>A0A221WAD9_9PSEU</name>
<proteinExistence type="predicted"/>
<dbReference type="AlphaFoldDB" id="A0A221WAD9"/>
<dbReference type="EMBL" id="CP022521">
    <property type="protein sequence ID" value="ASO22724.1"/>
    <property type="molecule type" value="Genomic_DNA"/>
</dbReference>
<reference evidence="2 3" key="1">
    <citation type="submission" date="2017-07" db="EMBL/GenBank/DDBJ databases">
        <title>Complete genome sequence of Actinoalloteichus hoggarensis DSM 45943, type strain of Actinoalloteichus hoggarensis.</title>
        <authorList>
            <person name="Ruckert C."/>
            <person name="Nouioui I."/>
            <person name="Willmese J."/>
            <person name="van Wezel G."/>
            <person name="Klenk H.-P."/>
            <person name="Kalinowski J."/>
            <person name="Zotchev S.B."/>
        </authorList>
    </citation>
    <scope>NUCLEOTIDE SEQUENCE [LARGE SCALE GENOMIC DNA]</scope>
    <source>
        <strain evidence="2 3">DSM 45943</strain>
    </source>
</reference>
<sequence>MSRVWKTGRLDRMDSVIHFLAVVVTLLGLVAAVGNGGYLAMLNTAAKKRAGGGPVTDYVKGKLPQAGGLAAAALLALLFTNGGVPMDILAIIVGAGSGVAATNALNATRKRYQS</sequence>
<evidence type="ECO:0000313" key="3">
    <source>
        <dbReference type="Proteomes" id="UP000204221"/>
    </source>
</evidence>
<feature type="transmembrane region" description="Helical" evidence="1">
    <location>
        <begin position="88"/>
        <end position="108"/>
    </location>
</feature>
<keyword evidence="1" id="KW-0812">Transmembrane</keyword>
<gene>
    <name evidence="2" type="ORF">AHOG_25595</name>
</gene>
<accession>A0A221WAD9</accession>
<keyword evidence="3" id="KW-1185">Reference proteome</keyword>
<protein>
    <submittedName>
        <fullName evidence="2">Uncharacterized protein</fullName>
    </submittedName>
</protein>
<keyword evidence="1" id="KW-1133">Transmembrane helix</keyword>
<evidence type="ECO:0000256" key="1">
    <source>
        <dbReference type="SAM" id="Phobius"/>
    </source>
</evidence>
<organism evidence="2 3">
    <name type="scientific">Actinoalloteichus hoggarensis</name>
    <dbReference type="NCBI Taxonomy" id="1470176"/>
    <lineage>
        <taxon>Bacteria</taxon>
        <taxon>Bacillati</taxon>
        <taxon>Actinomycetota</taxon>
        <taxon>Actinomycetes</taxon>
        <taxon>Pseudonocardiales</taxon>
        <taxon>Pseudonocardiaceae</taxon>
        <taxon>Actinoalloteichus</taxon>
    </lineage>
</organism>
<feature type="transmembrane region" description="Helical" evidence="1">
    <location>
        <begin position="16"/>
        <end position="42"/>
    </location>
</feature>
<keyword evidence="1" id="KW-0472">Membrane</keyword>
<evidence type="ECO:0000313" key="2">
    <source>
        <dbReference type="EMBL" id="ASO22724.1"/>
    </source>
</evidence>